<sequence>MLILPVVLPFQCPDGWIDTQLNNNKCYLVVTDRKTWFDAEAYCQAQTSDGHLTSITSAYEQAYINAIVISTPSITTCDQFWIGADDFNNTGTFAWTDGQLTAYNNWDPSQPDLTYHCVSSLLRTSGKWRTEQGGEFNCFVCDYNKTATTVPSGATMTDCYDWLQAGSRASGIYSIKLAGLVPFDVYCDMSTDGGGWTVFQKRENSIVSFWNKTWIEYKNGFDNGMANNMWLGLDKINLLSTKDANVVLRIDLYGNQCVNDFYCPNGYFDPNGYWFNEWPFKVSNETEKYRITLTGTTGGNLSSGGTDDLFFGWSNYQAFSTIDRNNNYYSKGNCASTGGSFFGGWWFSSQDCGKYYLNGLYTSSPRWGPNGMGVYRTRFDKDYWINPVRSEMKLRRKA</sequence>
<dbReference type="InterPro" id="IPR050373">
    <property type="entry name" value="Fibrinogen_C-term_domain"/>
</dbReference>
<dbReference type="Gene3D" id="3.90.215.10">
    <property type="entry name" value="Gamma Fibrinogen, chain A, domain 1"/>
    <property type="match status" value="1"/>
</dbReference>
<evidence type="ECO:0000313" key="4">
    <source>
        <dbReference type="WBParaSite" id="PSAMB.scaffold35size105523.g969.t1"/>
    </source>
</evidence>
<dbReference type="Gene3D" id="3.10.100.10">
    <property type="entry name" value="Mannose-Binding Protein A, subunit A"/>
    <property type="match status" value="1"/>
</dbReference>
<evidence type="ECO:0000259" key="1">
    <source>
        <dbReference type="PROSITE" id="PS50041"/>
    </source>
</evidence>
<name>A0A914WB12_9BILA</name>
<proteinExistence type="predicted"/>
<dbReference type="Pfam" id="PF00059">
    <property type="entry name" value="Lectin_C"/>
    <property type="match status" value="1"/>
</dbReference>
<dbReference type="InterPro" id="IPR016187">
    <property type="entry name" value="CTDL_fold"/>
</dbReference>
<keyword evidence="3" id="KW-1185">Reference proteome</keyword>
<accession>A0A914WB12</accession>
<dbReference type="InterPro" id="IPR014716">
    <property type="entry name" value="Fibrinogen_a/b/g_C_1"/>
</dbReference>
<dbReference type="WBParaSite" id="PSAMB.scaffold35size105523.g969.t1">
    <property type="protein sequence ID" value="PSAMB.scaffold35size105523.g969.t1"/>
    <property type="gene ID" value="PSAMB.scaffold35size105523.g969"/>
</dbReference>
<dbReference type="PANTHER" id="PTHR19143">
    <property type="entry name" value="FIBRINOGEN/TENASCIN/ANGIOPOEITIN"/>
    <property type="match status" value="1"/>
</dbReference>
<dbReference type="GO" id="GO:0005615">
    <property type="term" value="C:extracellular space"/>
    <property type="evidence" value="ECO:0007669"/>
    <property type="project" value="TreeGrafter"/>
</dbReference>
<dbReference type="InterPro" id="IPR001304">
    <property type="entry name" value="C-type_lectin-like"/>
</dbReference>
<dbReference type="CDD" id="cd00037">
    <property type="entry name" value="CLECT"/>
    <property type="match status" value="1"/>
</dbReference>
<dbReference type="PROSITE" id="PS51406">
    <property type="entry name" value="FIBRINOGEN_C_2"/>
    <property type="match status" value="1"/>
</dbReference>
<dbReference type="PANTHER" id="PTHR19143:SF327">
    <property type="entry name" value="FI21813P1-RELATED"/>
    <property type="match status" value="1"/>
</dbReference>
<dbReference type="SMART" id="SM00034">
    <property type="entry name" value="CLECT"/>
    <property type="match status" value="1"/>
</dbReference>
<dbReference type="SUPFAM" id="SSF56496">
    <property type="entry name" value="Fibrinogen C-terminal domain-like"/>
    <property type="match status" value="1"/>
</dbReference>
<dbReference type="SUPFAM" id="SSF56436">
    <property type="entry name" value="C-type lectin-like"/>
    <property type="match status" value="1"/>
</dbReference>
<evidence type="ECO:0000259" key="2">
    <source>
        <dbReference type="PROSITE" id="PS51406"/>
    </source>
</evidence>
<dbReference type="NCBIfam" id="NF040941">
    <property type="entry name" value="GGGWT_bact"/>
    <property type="match status" value="1"/>
</dbReference>
<dbReference type="InterPro" id="IPR036056">
    <property type="entry name" value="Fibrinogen-like_C"/>
</dbReference>
<dbReference type="Proteomes" id="UP000887566">
    <property type="component" value="Unplaced"/>
</dbReference>
<dbReference type="SMART" id="SM00186">
    <property type="entry name" value="FBG"/>
    <property type="match status" value="1"/>
</dbReference>
<feature type="domain" description="Fibrinogen C-terminal" evidence="2">
    <location>
        <begin position="150"/>
        <end position="398"/>
    </location>
</feature>
<reference evidence="4" key="1">
    <citation type="submission" date="2022-11" db="UniProtKB">
        <authorList>
            <consortium name="WormBaseParasite"/>
        </authorList>
    </citation>
    <scope>IDENTIFICATION</scope>
</reference>
<dbReference type="InterPro" id="IPR002181">
    <property type="entry name" value="Fibrinogen_a/b/g_C_dom"/>
</dbReference>
<dbReference type="Pfam" id="PF00147">
    <property type="entry name" value="Fibrinogen_C"/>
    <property type="match status" value="1"/>
</dbReference>
<protein>
    <submittedName>
        <fullName evidence="4">Fibrinogen C-terminal domain-containing protein</fullName>
    </submittedName>
</protein>
<dbReference type="InterPro" id="IPR016186">
    <property type="entry name" value="C-type_lectin-like/link_sf"/>
</dbReference>
<feature type="domain" description="C-type lectin" evidence="1">
    <location>
        <begin position="22"/>
        <end position="142"/>
    </location>
</feature>
<evidence type="ECO:0000313" key="3">
    <source>
        <dbReference type="Proteomes" id="UP000887566"/>
    </source>
</evidence>
<dbReference type="PROSITE" id="PS50041">
    <property type="entry name" value="C_TYPE_LECTIN_2"/>
    <property type="match status" value="1"/>
</dbReference>
<dbReference type="AlphaFoldDB" id="A0A914WB12"/>
<organism evidence="3 4">
    <name type="scientific">Plectus sambesii</name>
    <dbReference type="NCBI Taxonomy" id="2011161"/>
    <lineage>
        <taxon>Eukaryota</taxon>
        <taxon>Metazoa</taxon>
        <taxon>Ecdysozoa</taxon>
        <taxon>Nematoda</taxon>
        <taxon>Chromadorea</taxon>
        <taxon>Plectida</taxon>
        <taxon>Plectina</taxon>
        <taxon>Plectoidea</taxon>
        <taxon>Plectidae</taxon>
        <taxon>Plectus</taxon>
    </lineage>
</organism>